<protein>
    <submittedName>
        <fullName evidence="1">Uncharacterized protein</fullName>
    </submittedName>
</protein>
<reference evidence="1" key="2">
    <citation type="submission" date="2020-09" db="EMBL/GenBank/DDBJ databases">
        <authorList>
            <person name="Sun Q."/>
            <person name="Zhou Y."/>
        </authorList>
    </citation>
    <scope>NUCLEOTIDE SEQUENCE</scope>
    <source>
        <strain evidence="1">CGMCC 1.12997</strain>
    </source>
</reference>
<organism evidence="1 2">
    <name type="scientific">Edaphobacter dinghuensis</name>
    <dbReference type="NCBI Taxonomy" id="1560005"/>
    <lineage>
        <taxon>Bacteria</taxon>
        <taxon>Pseudomonadati</taxon>
        <taxon>Acidobacteriota</taxon>
        <taxon>Terriglobia</taxon>
        <taxon>Terriglobales</taxon>
        <taxon>Acidobacteriaceae</taxon>
        <taxon>Edaphobacter</taxon>
    </lineage>
</organism>
<dbReference type="AlphaFoldDB" id="A0A917H9K7"/>
<gene>
    <name evidence="1" type="ORF">GCM10011585_12860</name>
</gene>
<proteinExistence type="predicted"/>
<accession>A0A917H9K7</accession>
<comment type="caution">
    <text evidence="1">The sequence shown here is derived from an EMBL/GenBank/DDBJ whole genome shotgun (WGS) entry which is preliminary data.</text>
</comment>
<evidence type="ECO:0000313" key="2">
    <source>
        <dbReference type="Proteomes" id="UP000647241"/>
    </source>
</evidence>
<dbReference type="EMBL" id="BMGT01000002">
    <property type="protein sequence ID" value="GGG72009.1"/>
    <property type="molecule type" value="Genomic_DNA"/>
</dbReference>
<dbReference type="Proteomes" id="UP000647241">
    <property type="component" value="Unassembled WGS sequence"/>
</dbReference>
<dbReference type="RefSeq" id="WP_188553379.1">
    <property type="nucleotide sequence ID" value="NZ_BMGT01000002.1"/>
</dbReference>
<reference evidence="1" key="1">
    <citation type="journal article" date="2014" name="Int. J. Syst. Evol. Microbiol.">
        <title>Complete genome sequence of Corynebacterium casei LMG S-19264T (=DSM 44701T), isolated from a smear-ripened cheese.</title>
        <authorList>
            <consortium name="US DOE Joint Genome Institute (JGI-PGF)"/>
            <person name="Walter F."/>
            <person name="Albersmeier A."/>
            <person name="Kalinowski J."/>
            <person name="Ruckert C."/>
        </authorList>
    </citation>
    <scope>NUCLEOTIDE SEQUENCE</scope>
    <source>
        <strain evidence="1">CGMCC 1.12997</strain>
    </source>
</reference>
<evidence type="ECO:0000313" key="1">
    <source>
        <dbReference type="EMBL" id="GGG72009.1"/>
    </source>
</evidence>
<keyword evidence="2" id="KW-1185">Reference proteome</keyword>
<sequence length="212" mass="24026">MKTAKGYQDEVSLLTLQGIADVLNDGSQASTQVDETAHNRLVDLVTRWLESGPDIRKMHRRATDPNFWQIASTWEGRLTFVAEGGAQMLPVPGKDADIVSVYFIQLLLNPERLRLNAPCKQCCRWFIKQQKGRQTVYCSKTCKSNALVGNKRRNDRKKKLEEIGDAIANYLDSSSQLRSKMKWQEYVEQAVDDVTPNFLTRAVKAGEIQPPI</sequence>
<name>A0A917H9K7_9BACT</name>